<dbReference type="Gene3D" id="3.20.20.100">
    <property type="entry name" value="NADP-dependent oxidoreductase domain"/>
    <property type="match status" value="1"/>
</dbReference>
<name>A0A8S2B7C7_ARAAE</name>
<dbReference type="PRINTS" id="PR00069">
    <property type="entry name" value="ALDKETRDTASE"/>
</dbReference>
<sequence length="1001" mass="112288">MPTDEEIKRRTEGSEAYWNELFPPGSAVPTVKSVLEMLKDPELDEDKLLPLALLVLVDGIVMCSNKKLKISKETVGLLQDTDFFLSFPWGTKSFTNTFSRFSTGYTSNESLVARLKQTNSAFYGFPLPLQLMAFECIPSLTTKIPNPKDMSSFIDSPYGCSSSVTLLSEEDIAAVETEPQLVVHPILEAPDELDEDEFLCDDEVYDSKVEMLETLIKVGHEFSSQEFVGGVPAGDRLEVFDAHISTTFQSILGVVFDIVVSDNFINLGSEEASVLEGKFLSIDKLLNYDIRQEDVDRLKAANIWNSLLVGNNSDADFWGDCLFVGNKELLDGIRFSDDDVAVKIDKAIDKMMDSLKSKFNKFFQHINHDFENRLKTRKKEKKEMQPVVLAAKECFQNCFSLSELHECLSAKFSQNRQTTVTLYEHYTRKKGGDAYDQLSLVRSLQRKKKKQLEDQKTEESLLKDDTEESLLQDDHQKTDETGLVDQKTLECLQDDQAKRQDLPQILRQLFTSKTRMAEAISSQREMVDTLMGLQRKTATKEELSSVQRDLRRKLQNVGSDISSQVVTNIQGTLTSRSDEAVTLFEKAVISKLKRAINKLQTSVQESVKISDSAKTSQKSPSMDVTKEMALLLVEGGYERCFTMALEIDDDDASLYWLLSKVQPNQLLEPESFQLSQETLWALLQRLLDCGFFCVMTETLLIFAWFKAVTKVLKTDPDISGDAEKVLAEAERVVQDKILLYVNSGLLVDDTLADEIRFFKLNTGAMIPSVGLGTWQADPGLVGNAVEAAVKIGFQIYGNEKEIGLVLKKLFDDGVVKREEIFITSKLCCTSHNPQDVPDALNRTLQDLQLDYVDLYLIDWPVSLKEGSTDFKPENNLPTDIPSTWKEMEALVDVRKARAIGVINFSTKRLAELLEVARVPPAVNQVECHPSWQQTVLRDFCKSKGVHLSGYSPLGSPGTTWLKSPILGSVAERVGKTPAQVALRWGLQKGQSVLPESGLHSK</sequence>
<organism evidence="4 5">
    <name type="scientific">Arabidopsis arenosa</name>
    <name type="common">Sand rock-cress</name>
    <name type="synonym">Cardaminopsis arenosa</name>
    <dbReference type="NCBI Taxonomy" id="38785"/>
    <lineage>
        <taxon>Eukaryota</taxon>
        <taxon>Viridiplantae</taxon>
        <taxon>Streptophyta</taxon>
        <taxon>Embryophyta</taxon>
        <taxon>Tracheophyta</taxon>
        <taxon>Spermatophyta</taxon>
        <taxon>Magnoliopsida</taxon>
        <taxon>eudicotyledons</taxon>
        <taxon>Gunneridae</taxon>
        <taxon>Pentapetalae</taxon>
        <taxon>rosids</taxon>
        <taxon>malvids</taxon>
        <taxon>Brassicales</taxon>
        <taxon>Brassicaceae</taxon>
        <taxon>Camelineae</taxon>
        <taxon>Arabidopsis</taxon>
    </lineage>
</organism>
<evidence type="ECO:0000259" key="3">
    <source>
        <dbReference type="Pfam" id="PF09331"/>
    </source>
</evidence>
<dbReference type="SUPFAM" id="SSF51430">
    <property type="entry name" value="NAD(P)-linked oxidoreductase"/>
    <property type="match status" value="1"/>
</dbReference>
<dbReference type="PANTHER" id="PTHR11732">
    <property type="entry name" value="ALDO/KETO REDUCTASE"/>
    <property type="match status" value="1"/>
</dbReference>
<dbReference type="GO" id="GO:0016491">
    <property type="term" value="F:oxidoreductase activity"/>
    <property type="evidence" value="ECO:0007669"/>
    <property type="project" value="InterPro"/>
</dbReference>
<keyword evidence="5" id="KW-1185">Reference proteome</keyword>
<dbReference type="AlphaFoldDB" id="A0A8S2B7C7"/>
<feature type="compositionally biased region" description="Basic and acidic residues" evidence="1">
    <location>
        <begin position="451"/>
        <end position="464"/>
    </location>
</feature>
<evidence type="ECO:0000313" key="5">
    <source>
        <dbReference type="Proteomes" id="UP000682877"/>
    </source>
</evidence>
<dbReference type="InterPro" id="IPR020471">
    <property type="entry name" value="AKR"/>
</dbReference>
<gene>
    <name evidence="4" type="ORF">AARE701A_LOCUS20459</name>
</gene>
<dbReference type="EMBL" id="LR999458">
    <property type="protein sequence ID" value="CAE6218035.1"/>
    <property type="molecule type" value="Genomic_DNA"/>
</dbReference>
<feature type="domain" description="DUF1985" evidence="3">
    <location>
        <begin position="7"/>
        <end position="99"/>
    </location>
</feature>
<dbReference type="InterPro" id="IPR015410">
    <property type="entry name" value="DUF1985"/>
</dbReference>
<dbReference type="Proteomes" id="UP000682877">
    <property type="component" value="Chromosome 8"/>
</dbReference>
<accession>A0A8S2B7C7</accession>
<dbReference type="InterPro" id="IPR036812">
    <property type="entry name" value="NAD(P)_OxRdtase_dom_sf"/>
</dbReference>
<evidence type="ECO:0000259" key="2">
    <source>
        <dbReference type="Pfam" id="PF00248"/>
    </source>
</evidence>
<evidence type="ECO:0000256" key="1">
    <source>
        <dbReference type="SAM" id="MobiDB-lite"/>
    </source>
</evidence>
<evidence type="ECO:0008006" key="6">
    <source>
        <dbReference type="Google" id="ProtNLM"/>
    </source>
</evidence>
<reference evidence="4" key="1">
    <citation type="submission" date="2021-01" db="EMBL/GenBank/DDBJ databases">
        <authorList>
            <person name="Bezrukov I."/>
        </authorList>
    </citation>
    <scope>NUCLEOTIDE SEQUENCE</scope>
</reference>
<proteinExistence type="predicted"/>
<feature type="domain" description="NADP-dependent oxidoreductase" evidence="2">
    <location>
        <begin position="780"/>
        <end position="995"/>
    </location>
</feature>
<evidence type="ECO:0000313" key="4">
    <source>
        <dbReference type="EMBL" id="CAE6218035.1"/>
    </source>
</evidence>
<feature type="region of interest" description="Disordered" evidence="1">
    <location>
        <begin position="449"/>
        <end position="479"/>
    </location>
</feature>
<protein>
    <recommendedName>
        <fullName evidence="6">NADP-dependent oxidoreductase domain-containing protein</fullName>
    </recommendedName>
</protein>
<dbReference type="Pfam" id="PF09331">
    <property type="entry name" value="DUF1985"/>
    <property type="match status" value="1"/>
</dbReference>
<dbReference type="Pfam" id="PF00248">
    <property type="entry name" value="Aldo_ket_red"/>
    <property type="match status" value="1"/>
</dbReference>
<dbReference type="InterPro" id="IPR023210">
    <property type="entry name" value="NADP_OxRdtase_dom"/>
</dbReference>